<comment type="caution">
    <text evidence="1">The sequence shown here is derived from an EMBL/GenBank/DDBJ whole genome shotgun (WGS) entry which is preliminary data.</text>
</comment>
<dbReference type="EMBL" id="BGZK01000312">
    <property type="protein sequence ID" value="GBP35989.1"/>
    <property type="molecule type" value="Genomic_DNA"/>
</dbReference>
<reference evidence="1 2" key="1">
    <citation type="journal article" date="2019" name="Commun. Biol.">
        <title>The bagworm genome reveals a unique fibroin gene that provides high tensile strength.</title>
        <authorList>
            <person name="Kono N."/>
            <person name="Nakamura H."/>
            <person name="Ohtoshi R."/>
            <person name="Tomita M."/>
            <person name="Numata K."/>
            <person name="Arakawa K."/>
        </authorList>
    </citation>
    <scope>NUCLEOTIDE SEQUENCE [LARGE SCALE GENOMIC DNA]</scope>
</reference>
<keyword evidence="2" id="KW-1185">Reference proteome</keyword>
<dbReference type="Proteomes" id="UP000299102">
    <property type="component" value="Unassembled WGS sequence"/>
</dbReference>
<gene>
    <name evidence="1" type="ORF">EVAR_91541_1</name>
</gene>
<accession>A0A4C1VBJ2</accession>
<evidence type="ECO:0000313" key="2">
    <source>
        <dbReference type="Proteomes" id="UP000299102"/>
    </source>
</evidence>
<proteinExistence type="predicted"/>
<protein>
    <submittedName>
        <fullName evidence="1">Uncharacterized protein</fullName>
    </submittedName>
</protein>
<organism evidence="1 2">
    <name type="scientific">Eumeta variegata</name>
    <name type="common">Bagworm moth</name>
    <name type="synonym">Eumeta japonica</name>
    <dbReference type="NCBI Taxonomy" id="151549"/>
    <lineage>
        <taxon>Eukaryota</taxon>
        <taxon>Metazoa</taxon>
        <taxon>Ecdysozoa</taxon>
        <taxon>Arthropoda</taxon>
        <taxon>Hexapoda</taxon>
        <taxon>Insecta</taxon>
        <taxon>Pterygota</taxon>
        <taxon>Neoptera</taxon>
        <taxon>Endopterygota</taxon>
        <taxon>Lepidoptera</taxon>
        <taxon>Glossata</taxon>
        <taxon>Ditrysia</taxon>
        <taxon>Tineoidea</taxon>
        <taxon>Psychidae</taxon>
        <taxon>Oiketicinae</taxon>
        <taxon>Eumeta</taxon>
    </lineage>
</organism>
<dbReference type="AlphaFoldDB" id="A0A4C1VBJ2"/>
<name>A0A4C1VBJ2_EUMVA</name>
<evidence type="ECO:0000313" key="1">
    <source>
        <dbReference type="EMBL" id="GBP35989.1"/>
    </source>
</evidence>
<sequence length="145" mass="16200">MKDFIHLTHTDAEACPNLLIGAVVNWALLRSACPSVRVWLFATTGVSFYTYSNLIEFDLMKTPFSKCELDAFVKPISFGSCLARSVDIEDGKYFAFKRTELRANASQNVNSVIKVNDIDRVHMPATPPSDASRMNRLTLGLRPRG</sequence>